<comment type="caution">
    <text evidence="1">The sequence shown here is derived from an EMBL/GenBank/DDBJ whole genome shotgun (WGS) entry which is preliminary data.</text>
</comment>
<dbReference type="RefSeq" id="WP_110387946.1">
    <property type="nucleotide sequence ID" value="NZ_JACHVZ010000025.1"/>
</dbReference>
<evidence type="ECO:0000313" key="2">
    <source>
        <dbReference type="Proteomes" id="UP000533533"/>
    </source>
</evidence>
<evidence type="ECO:0008006" key="3">
    <source>
        <dbReference type="Google" id="ProtNLM"/>
    </source>
</evidence>
<keyword evidence="2" id="KW-1185">Reference proteome</keyword>
<accession>A0ABR6FYS0</accession>
<dbReference type="EMBL" id="JACHVZ010000025">
    <property type="protein sequence ID" value="MBB2932267.1"/>
    <property type="molecule type" value="Genomic_DNA"/>
</dbReference>
<sequence>MAALTGAGRPECGRTAVNHAAPITATEADVERLRAHVASLAHELQWIERTLLDSGTIDALLRGRRFVYVGGRPRSNAVLREWLARAGGVFVHHVALIDVDPGDRATRFAALLPRTDAVLCPLDTIDPGSLAALRNICAHHGVPWVALRTSNLASFVAGLARADHRRQRLAALPPFAHGCRRLR</sequence>
<dbReference type="Proteomes" id="UP000533533">
    <property type="component" value="Unassembled WGS sequence"/>
</dbReference>
<protein>
    <recommendedName>
        <fullName evidence="3">DUF2325 domain-containing protein</fullName>
    </recommendedName>
</protein>
<reference evidence="1 2" key="1">
    <citation type="submission" date="2020-08" db="EMBL/GenBank/DDBJ databases">
        <title>Genomic Encyclopedia of Type Strains, Phase IV (KMG-V): Genome sequencing to study the core and pangenomes of soil and plant-associated prokaryotes.</title>
        <authorList>
            <person name="Whitman W."/>
        </authorList>
    </citation>
    <scope>NUCLEOTIDE SEQUENCE [LARGE SCALE GENOMIC DNA]</scope>
    <source>
        <strain evidence="1 2">SRMrh-85</strain>
    </source>
</reference>
<evidence type="ECO:0000313" key="1">
    <source>
        <dbReference type="EMBL" id="MBB2932267.1"/>
    </source>
</evidence>
<organism evidence="1 2">
    <name type="scientific">Paraburkholderia silvatlantica</name>
    <dbReference type="NCBI Taxonomy" id="321895"/>
    <lineage>
        <taxon>Bacteria</taxon>
        <taxon>Pseudomonadati</taxon>
        <taxon>Pseudomonadota</taxon>
        <taxon>Betaproteobacteria</taxon>
        <taxon>Burkholderiales</taxon>
        <taxon>Burkholderiaceae</taxon>
        <taxon>Paraburkholderia</taxon>
    </lineage>
</organism>
<name>A0ABR6FYS0_9BURK</name>
<gene>
    <name evidence="1" type="ORF">FHX59_006748</name>
</gene>
<proteinExistence type="predicted"/>